<dbReference type="SUPFAM" id="SSF51445">
    <property type="entry name" value="(Trans)glycosidases"/>
    <property type="match status" value="1"/>
</dbReference>
<protein>
    <submittedName>
        <fullName evidence="6">Glycoside hydrolase family 3 C-terminal domain-containing protein</fullName>
    </submittedName>
</protein>
<dbReference type="Pfam" id="PF00933">
    <property type="entry name" value="Glyco_hydro_3"/>
    <property type="match status" value="1"/>
</dbReference>
<dbReference type="EMBL" id="OY726395">
    <property type="protein sequence ID" value="CAJ1583491.1"/>
    <property type="molecule type" value="Genomic_DNA"/>
</dbReference>
<evidence type="ECO:0000256" key="3">
    <source>
        <dbReference type="ARBA" id="ARBA00023277"/>
    </source>
</evidence>
<dbReference type="PRINTS" id="PR00133">
    <property type="entry name" value="GLHYDRLASE3"/>
</dbReference>
<dbReference type="Proteomes" id="UP001190466">
    <property type="component" value="Chromosome"/>
</dbReference>
<evidence type="ECO:0000259" key="5">
    <source>
        <dbReference type="SMART" id="SM01217"/>
    </source>
</evidence>
<dbReference type="InterPro" id="IPR036962">
    <property type="entry name" value="Glyco_hydro_3_N_sf"/>
</dbReference>
<evidence type="ECO:0000256" key="1">
    <source>
        <dbReference type="ARBA" id="ARBA00005336"/>
    </source>
</evidence>
<dbReference type="GO" id="GO:0016787">
    <property type="term" value="F:hydrolase activity"/>
    <property type="evidence" value="ECO:0007669"/>
    <property type="project" value="UniProtKB-KW"/>
</dbReference>
<keyword evidence="2 4" id="KW-0378">Hydrolase</keyword>
<dbReference type="RefSeq" id="WP_316510061.1">
    <property type="nucleotide sequence ID" value="NZ_OY726395.1"/>
</dbReference>
<reference evidence="6 7" key="1">
    <citation type="submission" date="2023-08" db="EMBL/GenBank/DDBJ databases">
        <authorList>
            <person name="Folkvardsen B D."/>
            <person name="Norman A."/>
        </authorList>
    </citation>
    <scope>NUCLEOTIDE SEQUENCE [LARGE SCALE GENOMIC DNA]</scope>
    <source>
        <strain evidence="6 7">Mu0050</strain>
    </source>
</reference>
<dbReference type="InterPro" id="IPR002772">
    <property type="entry name" value="Glyco_hydro_3_C"/>
</dbReference>
<comment type="similarity">
    <text evidence="1 4">Belongs to the glycosyl hydrolase 3 family.</text>
</comment>
<dbReference type="Pfam" id="PF01915">
    <property type="entry name" value="Glyco_hydro_3_C"/>
    <property type="match status" value="1"/>
</dbReference>
<evidence type="ECO:0000313" key="7">
    <source>
        <dbReference type="Proteomes" id="UP001190466"/>
    </source>
</evidence>
<dbReference type="SUPFAM" id="SSF52279">
    <property type="entry name" value="Beta-D-glucan exohydrolase, C-terminal domain"/>
    <property type="match status" value="1"/>
</dbReference>
<name>A0ABN9P221_9MYCO</name>
<evidence type="ECO:0000256" key="4">
    <source>
        <dbReference type="RuleBase" id="RU361161"/>
    </source>
</evidence>
<dbReference type="PROSITE" id="PS00775">
    <property type="entry name" value="GLYCOSYL_HYDROL_F3"/>
    <property type="match status" value="1"/>
</dbReference>
<keyword evidence="4" id="KW-0326">Glycosidase</keyword>
<dbReference type="Gene3D" id="2.60.40.10">
    <property type="entry name" value="Immunoglobulins"/>
    <property type="match status" value="1"/>
</dbReference>
<keyword evidence="7" id="KW-1185">Reference proteome</keyword>
<dbReference type="InterPro" id="IPR036881">
    <property type="entry name" value="Glyco_hydro_3_C_sf"/>
</dbReference>
<organism evidence="6 7">
    <name type="scientific">[Mycobacterium] wendilense</name>
    <dbReference type="NCBI Taxonomy" id="3064284"/>
    <lineage>
        <taxon>Bacteria</taxon>
        <taxon>Bacillati</taxon>
        <taxon>Actinomycetota</taxon>
        <taxon>Actinomycetes</taxon>
        <taxon>Mycobacteriales</taxon>
        <taxon>Mycobacteriaceae</taxon>
        <taxon>Mycolicibacter</taxon>
    </lineage>
</organism>
<keyword evidence="3" id="KW-0119">Carbohydrate metabolism</keyword>
<evidence type="ECO:0000256" key="2">
    <source>
        <dbReference type="ARBA" id="ARBA00022801"/>
    </source>
</evidence>
<dbReference type="PANTHER" id="PTHR42715:SF10">
    <property type="entry name" value="BETA-GLUCOSIDASE"/>
    <property type="match status" value="1"/>
</dbReference>
<gene>
    <name evidence="6" type="ORF">MU0050_002648</name>
</gene>
<dbReference type="SMART" id="SM01217">
    <property type="entry name" value="Fn3_like"/>
    <property type="match status" value="1"/>
</dbReference>
<sequence>MDLAARAALGSGADFWSTKSVGEVPAITLTDGPHGVRRQRAAADHLGINDAEPATCFPPAVALAQSWDPALVARVAAAIGREAHALDVQVVLGPGINIKRDPRGGRNFEYYSEDPHLSGVLGSAWVRGIQDQGIGASVKHFAVNNQETDRIRISAEVDTRTLREVYLPAFHRVITEARPWTVMTSYNRINGVWAAENSWLLTELLRGEWGYEGVVVSDWGAVDDRVRSVAAGLDLVMPGPDTAGDAQLVTAVGDGALPEAAVRRAAQRIETLGRRAHSLARPELRVDLEAHHELAREAARRSIVLLRNADELLPLAPTDSLAVIGELARSPRYQGGGSSHVTATRVDVPLDEIARRAGGAVRFEVGYRLDTDDDGADAEALRSAAVRAAAAADTAVVFCGLAEELESEGFDRADIDLPATQLELIAAVTEAQPRTAVVLSHGGVVRLATVPAPALLDAALSGQGGGAAIADVLFGTVNPSGKLAETVPLRLQDVPSYLNFPGAAGQVRHGEGLYVGYRWYDALERDVQFPFGHGLSYTEFDYRDLRLTVTDDGITARVTVANIGRRAGREVAQFYVGVPDSAVPRPPRVLAGFAAAELAAGESTELEVRLTRRDLAYWEVRVGDWVLEPGDYRVDVGASSRDLRAGATVTLTGEGAEIPLTLESTLAEVAHNPAALERVLELLAGAAPDWAGGASAGQSNIAAMMGGLPVGRLRAFLGGRLTRAQLQEALDGRLVKPPNPAP</sequence>
<dbReference type="Gene3D" id="3.20.20.300">
    <property type="entry name" value="Glycoside hydrolase, family 3, N-terminal domain"/>
    <property type="match status" value="1"/>
</dbReference>
<evidence type="ECO:0000313" key="6">
    <source>
        <dbReference type="EMBL" id="CAJ1583491.1"/>
    </source>
</evidence>
<dbReference type="Gene3D" id="3.40.50.1700">
    <property type="entry name" value="Glycoside hydrolase family 3 C-terminal domain"/>
    <property type="match status" value="1"/>
</dbReference>
<dbReference type="InterPro" id="IPR017853">
    <property type="entry name" value="GH"/>
</dbReference>
<dbReference type="InterPro" id="IPR001764">
    <property type="entry name" value="Glyco_hydro_3_N"/>
</dbReference>
<proteinExistence type="inferred from homology"/>
<dbReference type="InterPro" id="IPR019800">
    <property type="entry name" value="Glyco_hydro_3_AS"/>
</dbReference>
<accession>A0ABN9P221</accession>
<dbReference type="InterPro" id="IPR013783">
    <property type="entry name" value="Ig-like_fold"/>
</dbReference>
<dbReference type="Pfam" id="PF14310">
    <property type="entry name" value="Fn3-like"/>
    <property type="match status" value="1"/>
</dbReference>
<dbReference type="InterPro" id="IPR026891">
    <property type="entry name" value="Fn3-like"/>
</dbReference>
<dbReference type="InterPro" id="IPR050288">
    <property type="entry name" value="Cellulose_deg_GH3"/>
</dbReference>
<feature type="domain" description="Fibronectin type III-like" evidence="5">
    <location>
        <begin position="570"/>
        <end position="640"/>
    </location>
</feature>
<dbReference type="PANTHER" id="PTHR42715">
    <property type="entry name" value="BETA-GLUCOSIDASE"/>
    <property type="match status" value="1"/>
</dbReference>